<evidence type="ECO:0000259" key="2">
    <source>
        <dbReference type="Pfam" id="PF22956"/>
    </source>
</evidence>
<evidence type="ECO:0000313" key="3">
    <source>
        <dbReference type="EMBL" id="KDR65614.1"/>
    </source>
</evidence>
<dbReference type="GO" id="GO:0006623">
    <property type="term" value="P:protein targeting to vacuole"/>
    <property type="evidence" value="ECO:0007669"/>
    <property type="project" value="TreeGrafter"/>
</dbReference>
<dbReference type="PANTHER" id="PTHR17583">
    <property type="entry name" value="PHOSPHOINOSITIDE 3-KINASE REGULATORY SUBUNIT 4"/>
    <property type="match status" value="1"/>
</dbReference>
<dbReference type="Pfam" id="PF22956">
    <property type="entry name" value="VPS15-like_hel"/>
    <property type="match status" value="1"/>
</dbReference>
<dbReference type="InterPro" id="IPR011009">
    <property type="entry name" value="Kinase-like_dom_sf"/>
</dbReference>
<keyword evidence="1" id="KW-0677">Repeat</keyword>
<proteinExistence type="predicted"/>
<gene>
    <name evidence="3" type="ORF">GALMADRAFT_217465</name>
</gene>
<reference evidence="4" key="1">
    <citation type="journal article" date="2014" name="Proc. Natl. Acad. Sci. U.S.A.">
        <title>Extensive sampling of basidiomycete genomes demonstrates inadequacy of the white-rot/brown-rot paradigm for wood decay fungi.</title>
        <authorList>
            <person name="Riley R."/>
            <person name="Salamov A.A."/>
            <person name="Brown D.W."/>
            <person name="Nagy L.G."/>
            <person name="Floudas D."/>
            <person name="Held B.W."/>
            <person name="Levasseur A."/>
            <person name="Lombard V."/>
            <person name="Morin E."/>
            <person name="Otillar R."/>
            <person name="Lindquist E.A."/>
            <person name="Sun H."/>
            <person name="LaButti K.M."/>
            <person name="Schmutz J."/>
            <person name="Jabbour D."/>
            <person name="Luo H."/>
            <person name="Baker S.E."/>
            <person name="Pisabarro A.G."/>
            <person name="Walton J.D."/>
            <person name="Blanchette R.A."/>
            <person name="Henrissat B."/>
            <person name="Martin F."/>
            <person name="Cullen D."/>
            <person name="Hibbett D.S."/>
            <person name="Grigoriev I.V."/>
        </authorList>
    </citation>
    <scope>NUCLEOTIDE SEQUENCE [LARGE SCALE GENOMIC DNA]</scope>
    <source>
        <strain evidence="4">CBS 339.88</strain>
    </source>
</reference>
<dbReference type="InterPro" id="IPR055231">
    <property type="entry name" value="2AA_helical"/>
</dbReference>
<evidence type="ECO:0000256" key="1">
    <source>
        <dbReference type="ARBA" id="ARBA00022737"/>
    </source>
</evidence>
<dbReference type="GO" id="GO:0016236">
    <property type="term" value="P:macroautophagy"/>
    <property type="evidence" value="ECO:0007669"/>
    <property type="project" value="InterPro"/>
</dbReference>
<dbReference type="GO" id="GO:0004674">
    <property type="term" value="F:protein serine/threonine kinase activity"/>
    <property type="evidence" value="ECO:0007669"/>
    <property type="project" value="InterPro"/>
</dbReference>
<dbReference type="EMBL" id="KL142438">
    <property type="protein sequence ID" value="KDR65614.1"/>
    <property type="molecule type" value="Genomic_DNA"/>
</dbReference>
<name>A0A067SCZ8_GALM3</name>
<keyword evidence="4" id="KW-1185">Reference proteome</keyword>
<dbReference type="GO" id="GO:0005770">
    <property type="term" value="C:late endosome"/>
    <property type="evidence" value="ECO:0007669"/>
    <property type="project" value="TreeGrafter"/>
</dbReference>
<protein>
    <recommendedName>
        <fullName evidence="2">Phosphatase 2A Regulatory Subunit A helical domain-containing protein</fullName>
    </recommendedName>
</protein>
<dbReference type="PANTHER" id="PTHR17583:SF0">
    <property type="entry name" value="PHOSPHOINOSITIDE 3-KINASE REGULATORY SUBUNIT 4"/>
    <property type="match status" value="1"/>
</dbReference>
<dbReference type="STRING" id="685588.A0A067SCZ8"/>
<accession>A0A067SCZ8</accession>
<dbReference type="GO" id="GO:0034271">
    <property type="term" value="C:phosphatidylinositol 3-kinase complex, class III, type I"/>
    <property type="evidence" value="ECO:0007669"/>
    <property type="project" value="TreeGrafter"/>
</dbReference>
<dbReference type="OrthoDB" id="3015818at2759"/>
<dbReference type="SUPFAM" id="SSF56112">
    <property type="entry name" value="Protein kinase-like (PK-like)"/>
    <property type="match status" value="1"/>
</dbReference>
<evidence type="ECO:0000313" key="4">
    <source>
        <dbReference type="Proteomes" id="UP000027222"/>
    </source>
</evidence>
<dbReference type="HOGENOM" id="CLU_678010_0_0_1"/>
<dbReference type="AlphaFoldDB" id="A0A067SCZ8"/>
<dbReference type="GO" id="GO:0071561">
    <property type="term" value="C:nucleus-vacuole junction"/>
    <property type="evidence" value="ECO:0007669"/>
    <property type="project" value="TreeGrafter"/>
</dbReference>
<dbReference type="GO" id="GO:0034272">
    <property type="term" value="C:phosphatidylinositol 3-kinase complex, class III, type II"/>
    <property type="evidence" value="ECO:0007669"/>
    <property type="project" value="TreeGrafter"/>
</dbReference>
<organism evidence="3 4">
    <name type="scientific">Galerina marginata (strain CBS 339.88)</name>
    <dbReference type="NCBI Taxonomy" id="685588"/>
    <lineage>
        <taxon>Eukaryota</taxon>
        <taxon>Fungi</taxon>
        <taxon>Dikarya</taxon>
        <taxon>Basidiomycota</taxon>
        <taxon>Agaricomycotina</taxon>
        <taxon>Agaricomycetes</taxon>
        <taxon>Agaricomycetidae</taxon>
        <taxon>Agaricales</taxon>
        <taxon>Agaricineae</taxon>
        <taxon>Strophariaceae</taxon>
        <taxon>Galerina</taxon>
    </lineage>
</organism>
<dbReference type="GO" id="GO:0045324">
    <property type="term" value="P:late endosome to vacuole transport"/>
    <property type="evidence" value="ECO:0007669"/>
    <property type="project" value="InterPro"/>
</dbReference>
<sequence>MANIYKCQAFVETDKAGNIIKQVLRFCLYDRISKVSHGDIKSKSILITSWNWIYFTDFASYKPAYLPLDDAADLSFYFDMSGRRTCCLASERFYSNPEISAKKSRIAMDEVEGSAGCVIAELFLELLVHFEPVVQLLGTKALTWAPRARAISFSVTLAIHWRGYEIKERYIVLETDPDAKMNDFSPVELHIPKCKFGSANGGKTAATSQSSEVRTLDVFLALACHLTDEANWTAWFHASFNSSMTMQPSMEAREHERAKFEVSYDASIQELQSHIPERLSALLMEPSNFVKCAVLHDISSLCILLGTQKTNDVFVICILGKHRGYVEESVVAMVLVTLTSLRICSFSEDADMGADERDSEIPVSPNHIDTRRAQTYAARCPSLHLLVKIFLQATFGALCTHRRGIF</sequence>
<feature type="domain" description="Phosphatase 2A Regulatory Subunit A helical" evidence="2">
    <location>
        <begin position="221"/>
        <end position="315"/>
    </location>
</feature>
<dbReference type="InterPro" id="IPR045162">
    <property type="entry name" value="Vps15-like"/>
</dbReference>
<dbReference type="Gene3D" id="1.10.510.10">
    <property type="entry name" value="Transferase(Phosphotransferase) domain 1"/>
    <property type="match status" value="1"/>
</dbReference>
<dbReference type="Proteomes" id="UP000027222">
    <property type="component" value="Unassembled WGS sequence"/>
</dbReference>